<keyword evidence="6 7" id="KW-0472">Membrane</keyword>
<evidence type="ECO:0000256" key="7">
    <source>
        <dbReference type="SAM" id="Phobius"/>
    </source>
</evidence>
<dbReference type="Proteomes" id="UP000737171">
    <property type="component" value="Unassembled WGS sequence"/>
</dbReference>
<accession>A0ABX2EDN1</accession>
<dbReference type="PANTHER" id="PTHR30250">
    <property type="entry name" value="PST FAMILY PREDICTED COLANIC ACID TRANSPORTER"/>
    <property type="match status" value="1"/>
</dbReference>
<feature type="transmembrane region" description="Helical" evidence="7">
    <location>
        <begin position="80"/>
        <end position="103"/>
    </location>
</feature>
<evidence type="ECO:0000256" key="1">
    <source>
        <dbReference type="ARBA" id="ARBA00004651"/>
    </source>
</evidence>
<reference evidence="8 9" key="1">
    <citation type="submission" date="2020-05" db="EMBL/GenBank/DDBJ databases">
        <title>Aquincola sp. isolate from soil.</title>
        <authorList>
            <person name="Han J."/>
            <person name="Kim D.-U."/>
        </authorList>
    </citation>
    <scope>NUCLEOTIDE SEQUENCE [LARGE SCALE GENOMIC DNA]</scope>
    <source>
        <strain evidence="8 9">S2</strain>
    </source>
</reference>
<evidence type="ECO:0000256" key="5">
    <source>
        <dbReference type="ARBA" id="ARBA00022989"/>
    </source>
</evidence>
<evidence type="ECO:0000313" key="9">
    <source>
        <dbReference type="Proteomes" id="UP000737171"/>
    </source>
</evidence>
<evidence type="ECO:0000256" key="3">
    <source>
        <dbReference type="ARBA" id="ARBA00022475"/>
    </source>
</evidence>
<keyword evidence="9" id="KW-1185">Reference proteome</keyword>
<sequence length="476" mass="51306">MTTLRSKVLSGLYWSGSARLLGQLFTWGVTLVVIRVLRPEDYGLLAMATVFVAFLTLMADIGLGQALVQVDRLDEDRVRQVFGAIIVVDCLLFLLQFGAAPLIADFFAEPRLTTILRALAATFLLAIFTSVPTALMSRELDFKRQSLIELGCAIIGSVTTLAMALLDYGVWALVGGMLVSHACRTIACNIVKPYLHWPRLSLEGVRGLILFGGQMTVSRLLWFIYSQADMFIAGKLLGKEALGMYSVAMHLASLPVQKISSLVNQVAFPAFARSRQDGAQTASYLLKAVRILSFFAFPTLWGMSATAPELVGVVLGAQWHGAVLPLQVLALVMPIRMISNFIPAATDGVGRADVGMKNLLLSNAVMLPAFALGSQWGLQGLCVAWLVASPVVFLLNLRSSLAALQMKVADVLKAMAKPALCALLMGGAILLGQWLPVEGMAWRLGLLIGIGTVAYLVSALLINKAVFAEILALRRT</sequence>
<comment type="subcellular location">
    <subcellularLocation>
        <location evidence="1">Cell membrane</location>
        <topology evidence="1">Multi-pass membrane protein</topology>
    </subcellularLocation>
</comment>
<feature type="transmembrane region" description="Helical" evidence="7">
    <location>
        <begin position="284"/>
        <end position="304"/>
    </location>
</feature>
<protein>
    <submittedName>
        <fullName evidence="8">Lipopolysaccharide biosynthesis protein</fullName>
    </submittedName>
</protein>
<dbReference type="RefSeq" id="WP_173121649.1">
    <property type="nucleotide sequence ID" value="NZ_JABRWJ010000002.1"/>
</dbReference>
<evidence type="ECO:0000256" key="4">
    <source>
        <dbReference type="ARBA" id="ARBA00022692"/>
    </source>
</evidence>
<feature type="transmembrane region" description="Helical" evidence="7">
    <location>
        <begin position="20"/>
        <end position="38"/>
    </location>
</feature>
<keyword evidence="5 7" id="KW-1133">Transmembrane helix</keyword>
<proteinExistence type="inferred from homology"/>
<organism evidence="8 9">
    <name type="scientific">Pseudaquabacterium terrae</name>
    <dbReference type="NCBI Taxonomy" id="2732868"/>
    <lineage>
        <taxon>Bacteria</taxon>
        <taxon>Pseudomonadati</taxon>
        <taxon>Pseudomonadota</taxon>
        <taxon>Betaproteobacteria</taxon>
        <taxon>Burkholderiales</taxon>
        <taxon>Sphaerotilaceae</taxon>
        <taxon>Pseudaquabacterium</taxon>
    </lineage>
</organism>
<feature type="transmembrane region" description="Helical" evidence="7">
    <location>
        <begin position="115"/>
        <end position="135"/>
    </location>
</feature>
<comment type="similarity">
    <text evidence="2">Belongs to the polysaccharide synthase family.</text>
</comment>
<keyword evidence="4 7" id="KW-0812">Transmembrane</keyword>
<feature type="transmembrane region" description="Helical" evidence="7">
    <location>
        <begin position="418"/>
        <end position="435"/>
    </location>
</feature>
<comment type="caution">
    <text evidence="8">The sequence shown here is derived from an EMBL/GenBank/DDBJ whole genome shotgun (WGS) entry which is preliminary data.</text>
</comment>
<gene>
    <name evidence="8" type="ORF">HLB44_05960</name>
</gene>
<dbReference type="InterPro" id="IPR050833">
    <property type="entry name" value="Poly_Biosynth_Transport"/>
</dbReference>
<name>A0ABX2EDN1_9BURK</name>
<dbReference type="EMBL" id="JABRWJ010000002">
    <property type="protein sequence ID" value="NRF66520.1"/>
    <property type="molecule type" value="Genomic_DNA"/>
</dbReference>
<dbReference type="Pfam" id="PF13440">
    <property type="entry name" value="Polysacc_synt_3"/>
    <property type="match status" value="1"/>
</dbReference>
<evidence type="ECO:0000256" key="2">
    <source>
        <dbReference type="ARBA" id="ARBA00007430"/>
    </source>
</evidence>
<feature type="transmembrane region" description="Helical" evidence="7">
    <location>
        <begin position="44"/>
        <end position="68"/>
    </location>
</feature>
<dbReference type="CDD" id="cd13127">
    <property type="entry name" value="MATE_tuaB_like"/>
    <property type="match status" value="1"/>
</dbReference>
<feature type="transmembrane region" description="Helical" evidence="7">
    <location>
        <begin position="378"/>
        <end position="397"/>
    </location>
</feature>
<evidence type="ECO:0000313" key="8">
    <source>
        <dbReference type="EMBL" id="NRF66520.1"/>
    </source>
</evidence>
<feature type="transmembrane region" description="Helical" evidence="7">
    <location>
        <begin position="441"/>
        <end position="462"/>
    </location>
</feature>
<feature type="transmembrane region" description="Helical" evidence="7">
    <location>
        <begin position="147"/>
        <end position="166"/>
    </location>
</feature>
<dbReference type="PANTHER" id="PTHR30250:SF10">
    <property type="entry name" value="LIPOPOLYSACCHARIDE BIOSYNTHESIS PROTEIN WZXC"/>
    <property type="match status" value="1"/>
</dbReference>
<keyword evidence="3" id="KW-1003">Cell membrane</keyword>
<evidence type="ECO:0000256" key="6">
    <source>
        <dbReference type="ARBA" id="ARBA00023136"/>
    </source>
</evidence>